<protein>
    <submittedName>
        <fullName evidence="1">Peroxisomal membrane protein 4</fullName>
    </submittedName>
</protein>
<dbReference type="AlphaFoldDB" id="I4Y6V5"/>
<evidence type="ECO:0000313" key="2">
    <source>
        <dbReference type="Proteomes" id="UP000005242"/>
    </source>
</evidence>
<sequence>MDDNAINAIILNKKYQPLLSILKGARNGFVYGAKIRFPHALVMTFLFSKGDLKTKLMNIFKATKQHSFNLAKFVAIYKTILVLQKYMNNGKSRNLDTFFAGLVGGYAVFSDRNPVNEQIILYVLSRVVASFIPRQPTEYTINNNKPHPPNDKAFAIVATLVWASVMYIFDKRKFTLQSGLVNSMEYLYIDSNHWNSLKTLLWHNN</sequence>
<dbReference type="GO" id="GO:0005778">
    <property type="term" value="C:peroxisomal membrane"/>
    <property type="evidence" value="ECO:0007669"/>
    <property type="project" value="TreeGrafter"/>
</dbReference>
<dbReference type="KEGG" id="wse:WALSEDRAFT_66054"/>
<proteinExistence type="predicted"/>
<keyword evidence="2" id="KW-1185">Reference proteome</keyword>
<dbReference type="InterPro" id="IPR019531">
    <property type="entry name" value="Pmp4"/>
</dbReference>
<dbReference type="PIRSF" id="PIRSF013674">
    <property type="entry name" value="PXMP4"/>
    <property type="match status" value="1"/>
</dbReference>
<dbReference type="Pfam" id="PF02466">
    <property type="entry name" value="Tim17"/>
    <property type="match status" value="1"/>
</dbReference>
<organism evidence="1 2">
    <name type="scientific">Wallemia mellicola (strain ATCC MYA-4683 / CBS 633.66)</name>
    <name type="common">Wallemia sebi (CBS 633.66)</name>
    <dbReference type="NCBI Taxonomy" id="671144"/>
    <lineage>
        <taxon>Eukaryota</taxon>
        <taxon>Fungi</taxon>
        <taxon>Dikarya</taxon>
        <taxon>Basidiomycota</taxon>
        <taxon>Wallemiomycotina</taxon>
        <taxon>Wallemiomycetes</taxon>
        <taxon>Wallemiales</taxon>
        <taxon>Wallemiaceae</taxon>
        <taxon>Wallemia</taxon>
    </lineage>
</organism>
<gene>
    <name evidence="1" type="ORF">WALSEDRAFT_66054</name>
</gene>
<dbReference type="OrthoDB" id="39659at2759"/>
<dbReference type="HOGENOM" id="CLU_054132_1_0_1"/>
<evidence type="ECO:0000313" key="1">
    <source>
        <dbReference type="EMBL" id="EIM19697.1"/>
    </source>
</evidence>
<accession>I4Y6V5</accession>
<dbReference type="PANTHER" id="PTHR15460">
    <property type="entry name" value="PEROXISOMAL MEMBRANE PROTEIN 4"/>
    <property type="match status" value="1"/>
</dbReference>
<dbReference type="eggNOG" id="ENOG502RXMH">
    <property type="taxonomic scope" value="Eukaryota"/>
</dbReference>
<dbReference type="STRING" id="671144.I4Y6V5"/>
<dbReference type="GeneID" id="18475081"/>
<dbReference type="Proteomes" id="UP000005242">
    <property type="component" value="Unassembled WGS sequence"/>
</dbReference>
<dbReference type="InParanoid" id="I4Y6V5"/>
<dbReference type="PANTHER" id="PTHR15460:SF3">
    <property type="entry name" value="PEROXISOMAL MEMBRANE PROTEIN 4"/>
    <property type="match status" value="1"/>
</dbReference>
<reference evidence="1 2" key="1">
    <citation type="journal article" date="2012" name="Fungal Genet. Biol.">
        <title>The genome of the xerotolerant mold Wallemia sebi reveals adaptations to osmotic stress and suggests cryptic sexual reproduction.</title>
        <authorList>
            <person name="Padamsee M."/>
            <person name="Kumar T.K.A."/>
            <person name="Riley R."/>
            <person name="Binder M."/>
            <person name="Boyd A."/>
            <person name="Calvo A.M."/>
            <person name="Furukawa K."/>
            <person name="Hesse C."/>
            <person name="Hohmann S."/>
            <person name="James T.Y."/>
            <person name="LaButti K."/>
            <person name="Lapidus A."/>
            <person name="Lindquist E."/>
            <person name="Lucas S."/>
            <person name="Miller K."/>
            <person name="Shantappa S."/>
            <person name="Grigoriev I.V."/>
            <person name="Hibbett D.S."/>
            <person name="McLaughlin D.J."/>
            <person name="Spatafora J.W."/>
            <person name="Aime M.C."/>
        </authorList>
    </citation>
    <scope>NUCLEOTIDE SEQUENCE [LARGE SCALE GENOMIC DNA]</scope>
    <source>
        <strain evidence="2">ATCC MYA-4683 / CBS 633.66</strain>
    </source>
</reference>
<dbReference type="OMA" id="VMVFLFR"/>
<dbReference type="EMBL" id="JH668246">
    <property type="protein sequence ID" value="EIM19697.1"/>
    <property type="molecule type" value="Genomic_DNA"/>
</dbReference>
<name>I4Y6V5_WALMC</name>
<dbReference type="RefSeq" id="XP_006960205.1">
    <property type="nucleotide sequence ID" value="XM_006960143.1"/>
</dbReference>